<accession>A0ABR2GXG4</accession>
<evidence type="ECO:0000313" key="2">
    <source>
        <dbReference type="Proteomes" id="UP001470230"/>
    </source>
</evidence>
<name>A0ABR2GXG4_9EUKA</name>
<organism evidence="1 2">
    <name type="scientific">Tritrichomonas musculus</name>
    <dbReference type="NCBI Taxonomy" id="1915356"/>
    <lineage>
        <taxon>Eukaryota</taxon>
        <taxon>Metamonada</taxon>
        <taxon>Parabasalia</taxon>
        <taxon>Tritrichomonadida</taxon>
        <taxon>Tritrichomonadidae</taxon>
        <taxon>Tritrichomonas</taxon>
    </lineage>
</organism>
<dbReference type="Proteomes" id="UP001470230">
    <property type="component" value="Unassembled WGS sequence"/>
</dbReference>
<dbReference type="EMBL" id="JAPFFF010000056">
    <property type="protein sequence ID" value="KAK8838257.1"/>
    <property type="molecule type" value="Genomic_DNA"/>
</dbReference>
<keyword evidence="2" id="KW-1185">Reference proteome</keyword>
<gene>
    <name evidence="1" type="ORF">M9Y10_035677</name>
</gene>
<reference evidence="1 2" key="1">
    <citation type="submission" date="2024-04" db="EMBL/GenBank/DDBJ databases">
        <title>Tritrichomonas musculus Genome.</title>
        <authorList>
            <person name="Alves-Ferreira E."/>
            <person name="Grigg M."/>
            <person name="Lorenzi H."/>
            <person name="Galac M."/>
        </authorList>
    </citation>
    <scope>NUCLEOTIDE SEQUENCE [LARGE SCALE GENOMIC DNA]</scope>
    <source>
        <strain evidence="1 2">EAF2021</strain>
    </source>
</reference>
<dbReference type="PANTHER" id="PTHR33651">
    <property type="entry name" value="PROTEIN CBG06246"/>
    <property type="match status" value="1"/>
</dbReference>
<protein>
    <submittedName>
        <fullName evidence="1">Uncharacterized protein</fullName>
    </submittedName>
</protein>
<sequence length="431" mass="50057">MISSTEGSDTTSITIKKLDLKEPFLYEFLSQIGLGPNVVFTVNLYINNGFYIFTEDLSDELLDKKFFEASKFQSQNAIFIKELKDLKNTIENRKSFEIEDSLFEDDTYKEIFVAITELSLVTLLFMLDDIKEDNFGFVTDQIEKIMGLFIIDFLSPDVAENNEQERKYIDTDIEKKFLTGKNILVSNKGTGDSLYCTIINSLDILKYIDEIRYNQSILEKNEANYKTLSKKSFSELNQKEKNELSKLPDKINNIKRKLVKNKKFIGKPEKQVDETTKNLHEKIYFGKLSMGKFQSRLRLPVPHVFGTNNTKYYLTTGFNGELAFKEVINFDDFKLMENLKHVALKIKLLMLQRRDDLPVLQNRTNAELIGFKSRGNTPRPKEEGLNLEYIEDAFEDLDQYCNAILSNYKKLKMLLNTDMKDIIGMLLQPIE</sequence>
<comment type="caution">
    <text evidence="1">The sequence shown here is derived from an EMBL/GenBank/DDBJ whole genome shotgun (WGS) entry which is preliminary data.</text>
</comment>
<evidence type="ECO:0000313" key="1">
    <source>
        <dbReference type="EMBL" id="KAK8838257.1"/>
    </source>
</evidence>
<proteinExistence type="predicted"/>
<dbReference type="PANTHER" id="PTHR33651:SF2">
    <property type="entry name" value="PI3K_PI4K CATALYTIC DOMAIN-CONTAINING PROTEIN"/>
    <property type="match status" value="1"/>
</dbReference>